<gene>
    <name evidence="1" type="ORF">FNT36_20730</name>
</gene>
<organism evidence="1 2">
    <name type="scientific">Hymenobacter setariae</name>
    <dbReference type="NCBI Taxonomy" id="2594794"/>
    <lineage>
        <taxon>Bacteria</taxon>
        <taxon>Pseudomonadati</taxon>
        <taxon>Bacteroidota</taxon>
        <taxon>Cytophagia</taxon>
        <taxon>Cytophagales</taxon>
        <taxon>Hymenobacteraceae</taxon>
        <taxon>Hymenobacter</taxon>
    </lineage>
</organism>
<keyword evidence="2" id="KW-1185">Reference proteome</keyword>
<dbReference type="Proteomes" id="UP000317624">
    <property type="component" value="Unassembled WGS sequence"/>
</dbReference>
<sequence>MTRFLMITREQGEGGFTHLKLYNFLAMSFQRKSLIKNQPISDNVLRAIMEGLEEKPYSQLLAESLKPTEGHDKQLTVSFPQDVYSMGIDEIIEGKSLDGAHHLGVRVLLSNSLNEAYSAAEVSYKGKQPSLRTIDSSPFLEYIISGIIRFVNDGRVRVAFARADLEPRLLRIPALYITALWFHGSSYDNGVTSSDIDLIIPVGPTYEPFIENRQYSEDEFLALMQQAARKRIEQEPR</sequence>
<dbReference type="RefSeq" id="WP_144851648.1">
    <property type="nucleotide sequence ID" value="NZ_VMRJ01000005.1"/>
</dbReference>
<accession>A0A558BQ18</accession>
<protein>
    <submittedName>
        <fullName evidence="1">Uncharacterized protein</fullName>
    </submittedName>
</protein>
<evidence type="ECO:0000313" key="2">
    <source>
        <dbReference type="Proteomes" id="UP000317624"/>
    </source>
</evidence>
<dbReference type="OrthoDB" id="4540313at2"/>
<dbReference type="EMBL" id="VMRJ01000005">
    <property type="protein sequence ID" value="TVT38607.1"/>
    <property type="molecule type" value="Genomic_DNA"/>
</dbReference>
<dbReference type="AlphaFoldDB" id="A0A558BQ18"/>
<evidence type="ECO:0000313" key="1">
    <source>
        <dbReference type="EMBL" id="TVT38607.1"/>
    </source>
</evidence>
<name>A0A558BQ18_9BACT</name>
<comment type="caution">
    <text evidence="1">The sequence shown here is derived from an EMBL/GenBank/DDBJ whole genome shotgun (WGS) entry which is preliminary data.</text>
</comment>
<proteinExistence type="predicted"/>
<reference evidence="1 2" key="1">
    <citation type="submission" date="2019-07" db="EMBL/GenBank/DDBJ databases">
        <title>Hymenobacter sp. straun FUR1 Genome sequencing and assembly.</title>
        <authorList>
            <person name="Chhetri G."/>
        </authorList>
    </citation>
    <scope>NUCLEOTIDE SEQUENCE [LARGE SCALE GENOMIC DNA]</scope>
    <source>
        <strain evidence="1 2">Fur1</strain>
    </source>
</reference>